<feature type="region of interest" description="Disordered" evidence="2">
    <location>
        <begin position="623"/>
        <end position="665"/>
    </location>
</feature>
<feature type="transmembrane region" description="Helical" evidence="3">
    <location>
        <begin position="978"/>
        <end position="995"/>
    </location>
</feature>
<organism evidence="4 5">
    <name type="scientific">Botrytis deweyae</name>
    <dbReference type="NCBI Taxonomy" id="2478750"/>
    <lineage>
        <taxon>Eukaryota</taxon>
        <taxon>Fungi</taxon>
        <taxon>Dikarya</taxon>
        <taxon>Ascomycota</taxon>
        <taxon>Pezizomycotina</taxon>
        <taxon>Leotiomycetes</taxon>
        <taxon>Helotiales</taxon>
        <taxon>Sclerotiniaceae</taxon>
        <taxon>Botrytis</taxon>
    </lineage>
</organism>
<evidence type="ECO:0000256" key="2">
    <source>
        <dbReference type="SAM" id="MobiDB-lite"/>
    </source>
</evidence>
<dbReference type="RefSeq" id="XP_038813002.1">
    <property type="nucleotide sequence ID" value="XM_038950473.1"/>
</dbReference>
<proteinExistence type="predicted"/>
<comment type="caution">
    <text evidence="4">The sequence shown here is derived from an EMBL/GenBank/DDBJ whole genome shotgun (WGS) entry which is preliminary data.</text>
</comment>
<dbReference type="Gene3D" id="1.25.40.20">
    <property type="entry name" value="Ankyrin repeat-containing domain"/>
    <property type="match status" value="1"/>
</dbReference>
<evidence type="ECO:0000256" key="3">
    <source>
        <dbReference type="SAM" id="Phobius"/>
    </source>
</evidence>
<dbReference type="PROSITE" id="PS50297">
    <property type="entry name" value="ANK_REP_REGION"/>
    <property type="match status" value="2"/>
</dbReference>
<reference evidence="4 5" key="1">
    <citation type="journal article" date="2020" name="Genome Biol. Evol.">
        <title>Comparative genomics of Sclerotiniaceae.</title>
        <authorList>
            <person name="Valero Jimenez C.A."/>
            <person name="Steentjes M."/>
            <person name="Scholten O.E."/>
            <person name="Van Kan J.A.L."/>
        </authorList>
    </citation>
    <scope>NUCLEOTIDE SEQUENCE [LARGE SCALE GENOMIC DNA]</scope>
    <source>
        <strain evidence="4 5">B1</strain>
    </source>
</reference>
<feature type="transmembrane region" description="Helical" evidence="3">
    <location>
        <begin position="935"/>
        <end position="957"/>
    </location>
</feature>
<protein>
    <submittedName>
        <fullName evidence="4">Uncharacterized protein</fullName>
    </submittedName>
</protein>
<dbReference type="EMBL" id="RCSX01000005">
    <property type="protein sequence ID" value="KAF7934808.1"/>
    <property type="molecule type" value="Genomic_DNA"/>
</dbReference>
<feature type="repeat" description="ANK" evidence="1">
    <location>
        <begin position="114"/>
        <end position="140"/>
    </location>
</feature>
<dbReference type="PANTHER" id="PTHR47685">
    <property type="entry name" value="MAGNESIUM TRANSPORT PROTEIN CORA"/>
    <property type="match status" value="1"/>
</dbReference>
<dbReference type="Gene3D" id="1.20.58.340">
    <property type="entry name" value="Magnesium transport protein CorA, transmembrane region"/>
    <property type="match status" value="1"/>
</dbReference>
<dbReference type="SMART" id="SM00248">
    <property type="entry name" value="ANK"/>
    <property type="match status" value="3"/>
</dbReference>
<sequence length="1014" mass="114495">MVAQPKYRREPARIRSLAIPNYTEQDSGNFNALYEAVKSKEHDRVRNLLGVYAHYTIELADSDGCKLLYIAAASGCTPIVELLLQHGANVESFNNLTKCTTLYQAVEGETTNVDGFTPLFAAVMKRDLHLAELLLRRGASKAILLNSGKAVDLLVEGDNELKELLRSHQAYEELHILNSNERASKVFACHEFEVNIVDFFVADREQRVHVTKPIYEILYGATGPQAIMDKSYSDNRPRLRWYHLPANNMEWVEALTARILQDRGITLISESRSNLSLTNSARRQYCTTTAHSTFMRPICRAFEQPVSKFGMSSDTLAVGEQVMIFMARAIRQVRERQDLSSPQACQIDQGNANSDEKVCIENCETMQKPTTRSRLQISVEEILHQLTRSFKNMRKGRSVKWEANTGDHDMEKGAHCRNFDNINQNPESEPINGLGVKIQRASETTGKDTNVADENIHSLGNQRTFEIRPESYRKQDAAIQPSISEQRGIDEHGGGVGDAVNAGESLKPEEMTPDECLINGYLPLGISERIPSIQVRRTLDQYFYTHLEISENVSHSTRDNDQIVYRFTKNSSDPKMFMVDQLWLWIINDDTVISCFPQRWDAQNIGLPNPHDSTARICSKKTITQENPNHTVNNNSNKNDVPTSNTESLHNKPSDFDGGNQFQVPRDKSPLDVHQMILRHLQKSSRPSIESAYQLAKLITDMCANVFNPHEIPDEFQFFEFFERSIGSLIDKEAKCYLEFAHTLDRANAAIGNPEKPSFNITAETHLLVEIKDIRDELGILRMVLTDQLNVMNDFASVVARGHARVQESIQAGKIAAMPETKPDVNQSLDKPELSLDLVIPDEENNGNRDKGKSQSGEFMVEKNKVIENHLHRIDHMDQLAEKTYIALNHLLDLKQKQANISEADSANRQATESLELARFAQVQADQGSQQGKTLMIFTVVTILFLPLSFVAAFFAIEMDKFPLDHNGKLPMSYVLKYMLGTSFAVSVPLILLAFNHGRVSRWLATYTTRVANP</sequence>
<dbReference type="Pfam" id="PF12796">
    <property type="entry name" value="Ank_2"/>
    <property type="match status" value="1"/>
</dbReference>
<dbReference type="GeneID" id="62229627"/>
<dbReference type="InterPro" id="IPR002110">
    <property type="entry name" value="Ankyrin_rpt"/>
</dbReference>
<dbReference type="InterPro" id="IPR036770">
    <property type="entry name" value="Ankyrin_rpt-contain_sf"/>
</dbReference>
<keyword evidence="3" id="KW-0472">Membrane</keyword>
<feature type="compositionally biased region" description="Polar residues" evidence="2">
    <location>
        <begin position="623"/>
        <end position="648"/>
    </location>
</feature>
<evidence type="ECO:0000313" key="5">
    <source>
        <dbReference type="Proteomes" id="UP000783213"/>
    </source>
</evidence>
<feature type="repeat" description="ANK" evidence="1">
    <location>
        <begin position="63"/>
        <end position="95"/>
    </location>
</feature>
<dbReference type="InterPro" id="IPR002523">
    <property type="entry name" value="MgTranspt_CorA/ZnTranspt_ZntB"/>
</dbReference>
<gene>
    <name evidence="4" type="ORF">EAE98_002853</name>
</gene>
<dbReference type="SUPFAM" id="SSF48403">
    <property type="entry name" value="Ankyrin repeat"/>
    <property type="match status" value="1"/>
</dbReference>
<evidence type="ECO:0000313" key="4">
    <source>
        <dbReference type="EMBL" id="KAF7934808.1"/>
    </source>
</evidence>
<dbReference type="Proteomes" id="UP000783213">
    <property type="component" value="Unassembled WGS sequence"/>
</dbReference>
<keyword evidence="1" id="KW-0040">ANK repeat</keyword>
<dbReference type="PROSITE" id="PS50088">
    <property type="entry name" value="ANK_REPEAT"/>
    <property type="match status" value="2"/>
</dbReference>
<keyword evidence="3" id="KW-1133">Transmembrane helix</keyword>
<evidence type="ECO:0000256" key="1">
    <source>
        <dbReference type="PROSITE-ProRule" id="PRU00023"/>
    </source>
</evidence>
<name>A0ABQ7IUY7_9HELO</name>
<keyword evidence="3" id="KW-0812">Transmembrane</keyword>
<accession>A0ABQ7IUY7</accession>
<keyword evidence="5" id="KW-1185">Reference proteome</keyword>
<dbReference type="PANTHER" id="PTHR47685:SF1">
    <property type="entry name" value="MAGNESIUM TRANSPORT PROTEIN CORA"/>
    <property type="match status" value="1"/>
</dbReference>
<dbReference type="InterPro" id="IPR050829">
    <property type="entry name" value="CorA_MIT"/>
</dbReference>
<dbReference type="Pfam" id="PF01544">
    <property type="entry name" value="CorA"/>
    <property type="match status" value="1"/>
</dbReference>